<comment type="caution">
    <text evidence="1">The sequence shown here is derived from an EMBL/GenBank/DDBJ whole genome shotgun (WGS) entry which is preliminary data.</text>
</comment>
<protein>
    <submittedName>
        <fullName evidence="1">Uncharacterized protein</fullName>
    </submittedName>
</protein>
<keyword evidence="2" id="KW-1185">Reference proteome</keyword>
<proteinExistence type="predicted"/>
<reference evidence="1 2" key="1">
    <citation type="submission" date="2019-01" db="EMBL/GenBank/DDBJ databases">
        <title>Sequencing of cultivated peanut Arachis hypogaea provides insights into genome evolution and oil improvement.</title>
        <authorList>
            <person name="Chen X."/>
        </authorList>
    </citation>
    <scope>NUCLEOTIDE SEQUENCE [LARGE SCALE GENOMIC DNA]</scope>
    <source>
        <strain evidence="2">cv. Fuhuasheng</strain>
        <tissue evidence="1">Leaves</tissue>
    </source>
</reference>
<accession>A0A445CXK0</accession>
<name>A0A445CXK0_ARAHY</name>
<dbReference type="EMBL" id="SDMP01000006">
    <property type="protein sequence ID" value="RYR55635.1"/>
    <property type="molecule type" value="Genomic_DNA"/>
</dbReference>
<dbReference type="Proteomes" id="UP000289738">
    <property type="component" value="Chromosome A06"/>
</dbReference>
<organism evidence="1 2">
    <name type="scientific">Arachis hypogaea</name>
    <name type="common">Peanut</name>
    <dbReference type="NCBI Taxonomy" id="3818"/>
    <lineage>
        <taxon>Eukaryota</taxon>
        <taxon>Viridiplantae</taxon>
        <taxon>Streptophyta</taxon>
        <taxon>Embryophyta</taxon>
        <taxon>Tracheophyta</taxon>
        <taxon>Spermatophyta</taxon>
        <taxon>Magnoliopsida</taxon>
        <taxon>eudicotyledons</taxon>
        <taxon>Gunneridae</taxon>
        <taxon>Pentapetalae</taxon>
        <taxon>rosids</taxon>
        <taxon>fabids</taxon>
        <taxon>Fabales</taxon>
        <taxon>Fabaceae</taxon>
        <taxon>Papilionoideae</taxon>
        <taxon>50 kb inversion clade</taxon>
        <taxon>dalbergioids sensu lato</taxon>
        <taxon>Dalbergieae</taxon>
        <taxon>Pterocarpus clade</taxon>
        <taxon>Arachis</taxon>
    </lineage>
</organism>
<evidence type="ECO:0000313" key="1">
    <source>
        <dbReference type="EMBL" id="RYR55635.1"/>
    </source>
</evidence>
<dbReference type="AlphaFoldDB" id="A0A445CXK0"/>
<gene>
    <name evidence="1" type="ORF">Ahy_A06g030818</name>
</gene>
<evidence type="ECO:0000313" key="2">
    <source>
        <dbReference type="Proteomes" id="UP000289738"/>
    </source>
</evidence>
<sequence length="121" mass="13862">MASKNPAARKSNKTLDLRCSTRLLNEKFQNMSKEKKTIVRDLSFGGLMHIPPMNVLHKLLKELAYSFDVRTNRLDIRYGVLTINPENIGATLGLNASGALFPNKVNFKEFSEEDKEVYRRF</sequence>